<keyword evidence="8" id="KW-1185">Reference proteome</keyword>
<dbReference type="Pfam" id="PF25954">
    <property type="entry name" value="Beta-barrel_RND_2"/>
    <property type="match status" value="1"/>
</dbReference>
<comment type="similarity">
    <text evidence="2">Belongs to the membrane fusion protein (MFP) (TC 8.A.1) family.</text>
</comment>
<dbReference type="PANTHER" id="PTHR32347:SF14">
    <property type="entry name" value="EFFLUX SYSTEM COMPONENT YKNX-RELATED"/>
    <property type="match status" value="1"/>
</dbReference>
<proteinExistence type="inferred from homology"/>
<dbReference type="Gene3D" id="2.40.50.100">
    <property type="match status" value="1"/>
</dbReference>
<feature type="domain" description="CusB-like beta-barrel" evidence="6">
    <location>
        <begin position="186"/>
        <end position="261"/>
    </location>
</feature>
<dbReference type="SUPFAM" id="SSF111369">
    <property type="entry name" value="HlyD-like secretion proteins"/>
    <property type="match status" value="1"/>
</dbReference>
<dbReference type="Proteomes" id="UP001595379">
    <property type="component" value="Unassembled WGS sequence"/>
</dbReference>
<accession>A0ABV6ZZZ3</accession>
<evidence type="ECO:0000313" key="8">
    <source>
        <dbReference type="Proteomes" id="UP001595379"/>
    </source>
</evidence>
<dbReference type="Gene3D" id="2.40.420.20">
    <property type="match status" value="1"/>
</dbReference>
<dbReference type="InterPro" id="IPR058792">
    <property type="entry name" value="Beta-barrel_RND_2"/>
</dbReference>
<dbReference type="InterPro" id="IPR050465">
    <property type="entry name" value="UPF0194_transport"/>
</dbReference>
<dbReference type="EMBL" id="JBHRSV010000028">
    <property type="protein sequence ID" value="MFC2926955.1"/>
    <property type="molecule type" value="Genomic_DNA"/>
</dbReference>
<organism evidence="7 8">
    <name type="scientific">Hyphobacterium vulgare</name>
    <dbReference type="NCBI Taxonomy" id="1736751"/>
    <lineage>
        <taxon>Bacteria</taxon>
        <taxon>Pseudomonadati</taxon>
        <taxon>Pseudomonadota</taxon>
        <taxon>Alphaproteobacteria</taxon>
        <taxon>Maricaulales</taxon>
        <taxon>Maricaulaceae</taxon>
        <taxon>Hyphobacterium</taxon>
    </lineage>
</organism>
<evidence type="ECO:0000259" key="5">
    <source>
        <dbReference type="Pfam" id="PF25917"/>
    </source>
</evidence>
<feature type="coiled-coil region" evidence="4">
    <location>
        <begin position="61"/>
        <end position="147"/>
    </location>
</feature>
<dbReference type="PANTHER" id="PTHR32347">
    <property type="entry name" value="EFFLUX SYSTEM COMPONENT YKNX-RELATED"/>
    <property type="match status" value="1"/>
</dbReference>
<gene>
    <name evidence="7" type="ORF">ACFOOR_12630</name>
</gene>
<dbReference type="Gene3D" id="2.40.30.170">
    <property type="match status" value="1"/>
</dbReference>
<comment type="subcellular location">
    <subcellularLocation>
        <location evidence="1">Cell envelope</location>
    </subcellularLocation>
</comment>
<dbReference type="NCBIfam" id="TIGR01730">
    <property type="entry name" value="RND_mfp"/>
    <property type="match status" value="1"/>
</dbReference>
<evidence type="ECO:0000313" key="7">
    <source>
        <dbReference type="EMBL" id="MFC2926955.1"/>
    </source>
</evidence>
<evidence type="ECO:0000259" key="6">
    <source>
        <dbReference type="Pfam" id="PF25954"/>
    </source>
</evidence>
<dbReference type="Pfam" id="PF25917">
    <property type="entry name" value="BSH_RND"/>
    <property type="match status" value="1"/>
</dbReference>
<keyword evidence="3 4" id="KW-0175">Coiled coil</keyword>
<evidence type="ECO:0000256" key="2">
    <source>
        <dbReference type="ARBA" id="ARBA00009477"/>
    </source>
</evidence>
<dbReference type="Gene3D" id="1.10.287.470">
    <property type="entry name" value="Helix hairpin bin"/>
    <property type="match status" value="1"/>
</dbReference>
<comment type="caution">
    <text evidence="7">The sequence shown here is derived from an EMBL/GenBank/DDBJ whole genome shotgun (WGS) entry which is preliminary data.</text>
</comment>
<feature type="domain" description="Multidrug resistance protein MdtA-like barrel-sandwich hybrid" evidence="5">
    <location>
        <begin position="21"/>
        <end position="174"/>
    </location>
</feature>
<dbReference type="RefSeq" id="WP_343162942.1">
    <property type="nucleotide sequence ID" value="NZ_JBHRSV010000028.1"/>
</dbReference>
<reference evidence="8" key="1">
    <citation type="journal article" date="2019" name="Int. J. Syst. Evol. Microbiol.">
        <title>The Global Catalogue of Microorganisms (GCM) 10K type strain sequencing project: providing services to taxonomists for standard genome sequencing and annotation.</title>
        <authorList>
            <consortium name="The Broad Institute Genomics Platform"/>
            <consortium name="The Broad Institute Genome Sequencing Center for Infectious Disease"/>
            <person name="Wu L."/>
            <person name="Ma J."/>
        </authorList>
    </citation>
    <scope>NUCLEOTIDE SEQUENCE [LARGE SCALE GENOMIC DNA]</scope>
    <source>
        <strain evidence="8">KCTC 52487</strain>
    </source>
</reference>
<sequence length="386" mass="42299">MDRGNISDIVPAIGTIRPAASVEVGAEISGRVAEILVDFDDPVQEGQLLARLDPGPWEAALEREESALAVARADLTAARARSARLRAELNRTLELHERGVATQSRLDDLQLEHDEALAQADRAEALVASAQARVRDAEINRARTEIRAPIDGFVLERRVETGQSVNAALSTPVLFVVAASLDAVVIEARVAEADVGRIEEGMEVRFRVDAFPNAYFTGTSGPVRRAPERQGRFVSYPVLIEASDPYQRLLPGMTASVEFVNAEAREVTRIPVQALYAMMSDWSPTFTDEEIAEINALQDAYGYPRVPEDPRGRRAALIGARAAQLIIAGEQDVFVRTPDGPEPYEVRIIRVGAEDNDFVEIVEGDLEPGDEVILRDHLDYDWGAVN</sequence>
<protein>
    <submittedName>
        <fullName evidence="7">Efflux RND transporter periplasmic adaptor subunit</fullName>
    </submittedName>
</protein>
<name>A0ABV6ZZZ3_9PROT</name>
<evidence type="ECO:0000256" key="1">
    <source>
        <dbReference type="ARBA" id="ARBA00004196"/>
    </source>
</evidence>
<evidence type="ECO:0000256" key="4">
    <source>
        <dbReference type="SAM" id="Coils"/>
    </source>
</evidence>
<dbReference type="InterPro" id="IPR006143">
    <property type="entry name" value="RND_pump_MFP"/>
</dbReference>
<evidence type="ECO:0000256" key="3">
    <source>
        <dbReference type="ARBA" id="ARBA00023054"/>
    </source>
</evidence>
<dbReference type="InterPro" id="IPR058625">
    <property type="entry name" value="MdtA-like_BSH"/>
</dbReference>